<dbReference type="Proteomes" id="UP001500212">
    <property type="component" value="Unassembled WGS sequence"/>
</dbReference>
<name>A0ABP8U124_9ACTN</name>
<dbReference type="Pfam" id="PF03777">
    <property type="entry name" value="ChpA-C"/>
    <property type="match status" value="1"/>
</dbReference>
<keyword evidence="3" id="KW-0034">Amyloid</keyword>
<accession>A0ABP8U124</accession>
<protein>
    <recommendedName>
        <fullName evidence="5">Chaplin domain-containing protein</fullName>
    </recommendedName>
</protein>
<keyword evidence="7" id="KW-1185">Reference proteome</keyword>
<evidence type="ECO:0000256" key="2">
    <source>
        <dbReference type="ARBA" id="ARBA00022889"/>
    </source>
</evidence>
<keyword evidence="1" id="KW-0964">Secreted</keyword>
<gene>
    <name evidence="6" type="ORF">GCM10023195_83040</name>
</gene>
<evidence type="ECO:0000313" key="6">
    <source>
        <dbReference type="EMBL" id="GAA4618469.1"/>
    </source>
</evidence>
<keyword evidence="2" id="KW-0130">Cell adhesion</keyword>
<feature type="domain" description="Chaplin" evidence="5">
    <location>
        <begin position="215"/>
        <end position="264"/>
    </location>
</feature>
<dbReference type="RefSeq" id="WP_345366670.1">
    <property type="nucleotide sequence ID" value="NZ_BAABHJ010000040.1"/>
</dbReference>
<evidence type="ECO:0000259" key="5">
    <source>
        <dbReference type="Pfam" id="PF03777"/>
    </source>
</evidence>
<feature type="chain" id="PRO_5047324778" description="Chaplin domain-containing protein" evidence="4">
    <location>
        <begin position="20"/>
        <end position="274"/>
    </location>
</feature>
<keyword evidence="1" id="KW-0134">Cell wall</keyword>
<evidence type="ECO:0000313" key="7">
    <source>
        <dbReference type="Proteomes" id="UP001500212"/>
    </source>
</evidence>
<evidence type="ECO:0000256" key="3">
    <source>
        <dbReference type="ARBA" id="ARBA00023087"/>
    </source>
</evidence>
<reference evidence="7" key="1">
    <citation type="journal article" date="2019" name="Int. J. Syst. Evol. Microbiol.">
        <title>The Global Catalogue of Microorganisms (GCM) 10K type strain sequencing project: providing services to taxonomists for standard genome sequencing and annotation.</title>
        <authorList>
            <consortium name="The Broad Institute Genomics Platform"/>
            <consortium name="The Broad Institute Genome Sequencing Center for Infectious Disease"/>
            <person name="Wu L."/>
            <person name="Ma J."/>
        </authorList>
    </citation>
    <scope>NUCLEOTIDE SEQUENCE [LARGE SCALE GENOMIC DNA]</scope>
    <source>
        <strain evidence="7">JCM 17938</strain>
    </source>
</reference>
<dbReference type="EMBL" id="BAABHJ010000040">
    <property type="protein sequence ID" value="GAA4618469.1"/>
    <property type="molecule type" value="Genomic_DNA"/>
</dbReference>
<sequence>MRKWTVRAARALLVGAAFAAVGGGIANADNNTTRGDRSLLGGVLADVTAPVTAPITANNLLRNTTVNANGNAVNALSPRSTLATGAAQRLRFVSHHHDHGIEATSIGSDDKVHAPLTAPILICGNAISDSGLGTATCRGHSSISSGSAASQANSACPATCSSSTQVTAEPPKPAAPACPTACDAAQPPAQTTVHQAPACAQACSQPVGAPVCPEACSQSSAQGSGSSSTHLLSNDQVSAPVAAPIVICGNSGAIKGLAAAACDGDASFARGGNS</sequence>
<organism evidence="6 7">
    <name type="scientific">Actinoallomurus liliacearum</name>
    <dbReference type="NCBI Taxonomy" id="1080073"/>
    <lineage>
        <taxon>Bacteria</taxon>
        <taxon>Bacillati</taxon>
        <taxon>Actinomycetota</taxon>
        <taxon>Actinomycetes</taxon>
        <taxon>Streptosporangiales</taxon>
        <taxon>Thermomonosporaceae</taxon>
        <taxon>Actinoallomurus</taxon>
    </lineage>
</organism>
<comment type="caution">
    <text evidence="6">The sequence shown here is derived from an EMBL/GenBank/DDBJ whole genome shotgun (WGS) entry which is preliminary data.</text>
</comment>
<evidence type="ECO:0000256" key="4">
    <source>
        <dbReference type="SAM" id="SignalP"/>
    </source>
</evidence>
<keyword evidence="4" id="KW-0732">Signal</keyword>
<evidence type="ECO:0000256" key="1">
    <source>
        <dbReference type="ARBA" id="ARBA00022512"/>
    </source>
</evidence>
<dbReference type="InterPro" id="IPR005528">
    <property type="entry name" value="ChpA-H"/>
</dbReference>
<feature type="signal peptide" evidence="4">
    <location>
        <begin position="1"/>
        <end position="19"/>
    </location>
</feature>
<proteinExistence type="predicted"/>